<protein>
    <submittedName>
        <fullName evidence="1">Uncharacterized protein</fullName>
    </submittedName>
</protein>
<accession>A0A7J6R2Q0</accession>
<sequence length="80" mass="9241">MACVRVNKPEFKLELIEECIHTLCDEYGIADDQRPKPMGVTDADTVMFDLFSPSLWVLFALMTHQSELLPWLISHYSHES</sequence>
<dbReference type="AlphaFoldDB" id="A0A7J6R2Q0"/>
<dbReference type="Proteomes" id="UP000574390">
    <property type="component" value="Unassembled WGS sequence"/>
</dbReference>
<proteinExistence type="predicted"/>
<gene>
    <name evidence="1" type="ORF">FOZ62_018675</name>
</gene>
<dbReference type="EMBL" id="JABANM010025179">
    <property type="protein sequence ID" value="KAF4714985.1"/>
    <property type="molecule type" value="Genomic_DNA"/>
</dbReference>
<name>A0A7J6R2Q0_PEROL</name>
<comment type="caution">
    <text evidence="1">The sequence shown here is derived from an EMBL/GenBank/DDBJ whole genome shotgun (WGS) entry which is preliminary data.</text>
</comment>
<evidence type="ECO:0000313" key="1">
    <source>
        <dbReference type="EMBL" id="KAF4714985.1"/>
    </source>
</evidence>
<evidence type="ECO:0000313" key="2">
    <source>
        <dbReference type="Proteomes" id="UP000574390"/>
    </source>
</evidence>
<organism evidence="1 2">
    <name type="scientific">Perkinsus olseni</name>
    <name type="common">Perkinsus atlanticus</name>
    <dbReference type="NCBI Taxonomy" id="32597"/>
    <lineage>
        <taxon>Eukaryota</taxon>
        <taxon>Sar</taxon>
        <taxon>Alveolata</taxon>
        <taxon>Perkinsozoa</taxon>
        <taxon>Perkinsea</taxon>
        <taxon>Perkinsida</taxon>
        <taxon>Perkinsidae</taxon>
        <taxon>Perkinsus</taxon>
    </lineage>
</organism>
<reference evidence="1 2" key="1">
    <citation type="submission" date="2020-04" db="EMBL/GenBank/DDBJ databases">
        <title>Perkinsus olseni comparative genomics.</title>
        <authorList>
            <person name="Bogema D.R."/>
        </authorList>
    </citation>
    <scope>NUCLEOTIDE SEQUENCE [LARGE SCALE GENOMIC DNA]</scope>
    <source>
        <strain evidence="1">ATCC PRA-205</strain>
    </source>
</reference>